<evidence type="ECO:0000259" key="1">
    <source>
        <dbReference type="PROSITE" id="PS50162"/>
    </source>
</evidence>
<dbReference type="CDD" id="cd19490">
    <property type="entry name" value="XRCC2"/>
    <property type="match status" value="1"/>
</dbReference>
<name>A0ABM1BXS0_LIMPO</name>
<dbReference type="InterPro" id="IPR030547">
    <property type="entry name" value="XRCC2"/>
</dbReference>
<dbReference type="InterPro" id="IPR027417">
    <property type="entry name" value="P-loop_NTPase"/>
</dbReference>
<dbReference type="InterPro" id="IPR013632">
    <property type="entry name" value="Rad51_C"/>
</dbReference>
<dbReference type="SUPFAM" id="SSF52540">
    <property type="entry name" value="P-loop containing nucleoside triphosphate hydrolases"/>
    <property type="match status" value="1"/>
</dbReference>
<dbReference type="InterPro" id="IPR020588">
    <property type="entry name" value="RecA_ATP-bd"/>
</dbReference>
<dbReference type="Proteomes" id="UP000694941">
    <property type="component" value="Unplaced"/>
</dbReference>
<dbReference type="PANTHER" id="PTHR46644">
    <property type="entry name" value="DNA REPAIR PROTEIN XRCC2"/>
    <property type="match status" value="1"/>
</dbReference>
<dbReference type="GeneID" id="106474558"/>
<protein>
    <submittedName>
        <fullName evidence="3">DNA repair protein XRCC2-like</fullName>
    </submittedName>
</protein>
<dbReference type="PANTHER" id="PTHR46644:SF2">
    <property type="entry name" value="DNA REPAIR PROTEIN XRCC2"/>
    <property type="match status" value="1"/>
</dbReference>
<dbReference type="Gene3D" id="3.40.50.300">
    <property type="entry name" value="P-loop containing nucleotide triphosphate hydrolases"/>
    <property type="match status" value="1"/>
</dbReference>
<evidence type="ECO:0000313" key="3">
    <source>
        <dbReference type="RefSeq" id="XP_013790701.1"/>
    </source>
</evidence>
<proteinExistence type="predicted"/>
<organism evidence="2 3">
    <name type="scientific">Limulus polyphemus</name>
    <name type="common">Atlantic horseshoe crab</name>
    <dbReference type="NCBI Taxonomy" id="6850"/>
    <lineage>
        <taxon>Eukaryota</taxon>
        <taxon>Metazoa</taxon>
        <taxon>Ecdysozoa</taxon>
        <taxon>Arthropoda</taxon>
        <taxon>Chelicerata</taxon>
        <taxon>Merostomata</taxon>
        <taxon>Xiphosura</taxon>
        <taxon>Limulidae</taxon>
        <taxon>Limulus</taxon>
    </lineage>
</organism>
<feature type="domain" description="RecA family profile 1" evidence="1">
    <location>
        <begin position="24"/>
        <end position="215"/>
    </location>
</feature>
<dbReference type="Pfam" id="PF08423">
    <property type="entry name" value="Rad51"/>
    <property type="match status" value="1"/>
</dbReference>
<accession>A0ABM1BXS0</accession>
<keyword evidence="2" id="KW-1185">Reference proteome</keyword>
<sequence>MENSNVASEVSPIVKCETGSQLLARLSLRPSLKKLEPALFPDLSGQCVVEISGGAGAGKSELFYHLIAKCILPPSWQGTELGGLSAGVVFVDTDHHFNLLRLVTVLEKRVASKLDSPSVEEVTVFIRKCLQMLTIVRCWNSEQLLLTLYGLDSVIGTNVSISLLLLDSVSAFYWLDRMNLMDQMNELDKFHAQLVAALEKLVNNYKLVVMATRQVLMKERETDAVDDKNRDKLSFKRFDFMGRNWQKFVKCRLTLKKEQTEEVGQTKITICKFDSVTQSIECLITENGMMFLT</sequence>
<dbReference type="RefSeq" id="XP_013790701.1">
    <property type="nucleotide sequence ID" value="XM_013935247.2"/>
</dbReference>
<reference evidence="3" key="1">
    <citation type="submission" date="2025-08" db="UniProtKB">
        <authorList>
            <consortium name="RefSeq"/>
        </authorList>
    </citation>
    <scope>IDENTIFICATION</scope>
    <source>
        <tissue evidence="3">Muscle</tissue>
    </source>
</reference>
<dbReference type="PROSITE" id="PS50162">
    <property type="entry name" value="RECA_2"/>
    <property type="match status" value="1"/>
</dbReference>
<gene>
    <name evidence="3" type="primary">LOC106474558</name>
</gene>
<evidence type="ECO:0000313" key="2">
    <source>
        <dbReference type="Proteomes" id="UP000694941"/>
    </source>
</evidence>